<dbReference type="AlphaFoldDB" id="A0AAD1XHC3"/>
<dbReference type="EMBL" id="CAMPGE010014046">
    <property type="protein sequence ID" value="CAI2372744.1"/>
    <property type="molecule type" value="Genomic_DNA"/>
</dbReference>
<dbReference type="Proteomes" id="UP001295684">
    <property type="component" value="Unassembled WGS sequence"/>
</dbReference>
<reference evidence="1" key="1">
    <citation type="submission" date="2023-07" db="EMBL/GenBank/DDBJ databases">
        <authorList>
            <consortium name="AG Swart"/>
            <person name="Singh M."/>
            <person name="Singh A."/>
            <person name="Seah K."/>
            <person name="Emmerich C."/>
        </authorList>
    </citation>
    <scope>NUCLEOTIDE SEQUENCE</scope>
    <source>
        <strain evidence="1">DP1</strain>
    </source>
</reference>
<proteinExistence type="predicted"/>
<protein>
    <submittedName>
        <fullName evidence="1">Uncharacterized protein</fullName>
    </submittedName>
</protein>
<sequence length="139" mass="15974">MPDPSSTKDVDPGLDFQKLENFGGIEQKKTKRSLNLQSTRKFVPKTKPISVISEFKLEFILNSEFTLSLKVTKDSNPFKLAEYILSQMEFANQDYFTESSLHQMGLQSKFHTKLLIIEYICEKMNDNFSNYQIPAGGFC</sequence>
<gene>
    <name evidence="1" type="ORF">ECRASSUSDP1_LOCUS14077</name>
</gene>
<keyword evidence="2" id="KW-1185">Reference proteome</keyword>
<organism evidence="1 2">
    <name type="scientific">Euplotes crassus</name>
    <dbReference type="NCBI Taxonomy" id="5936"/>
    <lineage>
        <taxon>Eukaryota</taxon>
        <taxon>Sar</taxon>
        <taxon>Alveolata</taxon>
        <taxon>Ciliophora</taxon>
        <taxon>Intramacronucleata</taxon>
        <taxon>Spirotrichea</taxon>
        <taxon>Hypotrichia</taxon>
        <taxon>Euplotida</taxon>
        <taxon>Euplotidae</taxon>
        <taxon>Moneuplotes</taxon>
    </lineage>
</organism>
<name>A0AAD1XHC3_EUPCR</name>
<comment type="caution">
    <text evidence="1">The sequence shown here is derived from an EMBL/GenBank/DDBJ whole genome shotgun (WGS) entry which is preliminary data.</text>
</comment>
<evidence type="ECO:0000313" key="1">
    <source>
        <dbReference type="EMBL" id="CAI2372744.1"/>
    </source>
</evidence>
<evidence type="ECO:0000313" key="2">
    <source>
        <dbReference type="Proteomes" id="UP001295684"/>
    </source>
</evidence>
<accession>A0AAD1XHC3</accession>